<sequence>MNSLYVDLKQYKPKNLVNSKFKDNSKRTMKIIFSLFFLAFLLPKIYSQVPLSSNNKKAIDAYEKGMNALQNRNIEMAFSEFEEAIERDKLFAEPYFQLGKLYEQNRQFGNAILNYEKSINSNDGSSITMNAIQNVANLYVKKGDYERALPYLRRYMERMKTSSGYPTKRVTKQLENCLFALEMKNKPLVINPLELPKTVNRFQSQYFPALTADRETLIFTGNQDSEENLYVSTRKDSVWSAPISISDKINTPQNEGTATISADGRTLVFTSCGGRKGFGSCDLFISYKQGENWTSPQNLGSNINSNEWESQPSLSADGRTLYFVSDRKGSLGKRDIWVSKIDSTNAWGKAVNLGTTINTIEDDLSPFIHANGKTLFYSSEGLVGMGGLDLYFSENQNGKWTNPENLGFPLNTHEDQVALFITADGKKAYYSLERDQDDKYRRAKIVEIDVPESLQAKFRATSFLKGTVYDAQTKQKLQADIELILLKNNELVGKINSDSQTGTYTSVLPSGGEYAVFVSKKGYFFKSLNFDFSDKIGRDKVLDIPLEPIKQNAKEILNNIFFDTAKWDLKPESTVELDKLVTLLKTNPDIPIEISGHTDDVGKDADNVILSQKRAKSVVNYLVEKGINPTKMKSEGYGKNRPYLPNTSDENRKLNRRIEVKFL</sequence>
<dbReference type="InterPro" id="IPR036737">
    <property type="entry name" value="OmpA-like_sf"/>
</dbReference>
<evidence type="ECO:0000256" key="4">
    <source>
        <dbReference type="PROSITE-ProRule" id="PRU00339"/>
    </source>
</evidence>
<evidence type="ECO:0000256" key="5">
    <source>
        <dbReference type="PROSITE-ProRule" id="PRU00473"/>
    </source>
</evidence>
<keyword evidence="2 5" id="KW-0472">Membrane</keyword>
<dbReference type="SUPFAM" id="SSF48452">
    <property type="entry name" value="TPR-like"/>
    <property type="match status" value="1"/>
</dbReference>
<dbReference type="Pfam" id="PF07676">
    <property type="entry name" value="PD40"/>
    <property type="match status" value="3"/>
</dbReference>
<protein>
    <submittedName>
        <fullName evidence="7">Tetratricopeptide repeat protein</fullName>
    </submittedName>
</protein>
<reference evidence="7 8" key="1">
    <citation type="submission" date="2018-05" db="EMBL/GenBank/DDBJ databases">
        <title>Genomic Encyclopedia of Archaeal and Bacterial Type Strains, Phase II (KMG-II): from individual species to whole genera.</title>
        <authorList>
            <person name="Goeker M."/>
        </authorList>
    </citation>
    <scope>NUCLEOTIDE SEQUENCE [LARGE SCALE GENOMIC DNA]</scope>
    <source>
        <strain evidence="7 8">DSM 22214</strain>
    </source>
</reference>
<evidence type="ECO:0000256" key="1">
    <source>
        <dbReference type="ARBA" id="ARBA00004442"/>
    </source>
</evidence>
<name>A0A316EC87_9BACT</name>
<evidence type="ECO:0000256" key="3">
    <source>
        <dbReference type="ARBA" id="ARBA00023237"/>
    </source>
</evidence>
<dbReference type="InterPro" id="IPR011659">
    <property type="entry name" value="WD40"/>
</dbReference>
<evidence type="ECO:0000259" key="6">
    <source>
        <dbReference type="PROSITE" id="PS51123"/>
    </source>
</evidence>
<dbReference type="EMBL" id="QGGO01000003">
    <property type="protein sequence ID" value="PWK28492.1"/>
    <property type="molecule type" value="Genomic_DNA"/>
</dbReference>
<dbReference type="InterPro" id="IPR006665">
    <property type="entry name" value="OmpA-like"/>
</dbReference>
<dbReference type="InterPro" id="IPR006690">
    <property type="entry name" value="OMPA-like_CS"/>
</dbReference>
<dbReference type="PROSITE" id="PS51123">
    <property type="entry name" value="OMPA_2"/>
    <property type="match status" value="1"/>
</dbReference>
<dbReference type="InterPro" id="IPR006664">
    <property type="entry name" value="OMP_bac"/>
</dbReference>
<dbReference type="PANTHER" id="PTHR30329">
    <property type="entry name" value="STATOR ELEMENT OF FLAGELLAR MOTOR COMPLEX"/>
    <property type="match status" value="1"/>
</dbReference>
<dbReference type="AlphaFoldDB" id="A0A316EC87"/>
<dbReference type="SUPFAM" id="SSF103088">
    <property type="entry name" value="OmpA-like"/>
    <property type="match status" value="1"/>
</dbReference>
<keyword evidence="8" id="KW-1185">Reference proteome</keyword>
<dbReference type="Gene3D" id="2.120.10.30">
    <property type="entry name" value="TolB, C-terminal domain"/>
    <property type="match status" value="1"/>
</dbReference>
<evidence type="ECO:0000313" key="7">
    <source>
        <dbReference type="EMBL" id="PWK28492.1"/>
    </source>
</evidence>
<evidence type="ECO:0000256" key="2">
    <source>
        <dbReference type="ARBA" id="ARBA00023136"/>
    </source>
</evidence>
<evidence type="ECO:0000313" key="8">
    <source>
        <dbReference type="Proteomes" id="UP000245489"/>
    </source>
</evidence>
<feature type="repeat" description="TPR" evidence="4">
    <location>
        <begin position="129"/>
        <end position="162"/>
    </location>
</feature>
<dbReference type="GO" id="GO:0009279">
    <property type="term" value="C:cell outer membrane"/>
    <property type="evidence" value="ECO:0007669"/>
    <property type="project" value="UniProtKB-SubCell"/>
</dbReference>
<dbReference type="PROSITE" id="PS50005">
    <property type="entry name" value="TPR"/>
    <property type="match status" value="2"/>
</dbReference>
<dbReference type="Gene3D" id="1.25.40.10">
    <property type="entry name" value="Tetratricopeptide repeat domain"/>
    <property type="match status" value="1"/>
</dbReference>
<accession>A0A316EC87</accession>
<keyword evidence="3" id="KW-0998">Cell outer membrane</keyword>
<proteinExistence type="predicted"/>
<dbReference type="Pfam" id="PF00691">
    <property type="entry name" value="OmpA"/>
    <property type="match status" value="1"/>
</dbReference>
<dbReference type="SMART" id="SM00028">
    <property type="entry name" value="TPR"/>
    <property type="match status" value="3"/>
</dbReference>
<feature type="domain" description="OmpA-like" evidence="6">
    <location>
        <begin position="549"/>
        <end position="663"/>
    </location>
</feature>
<keyword evidence="4" id="KW-0802">TPR repeat</keyword>
<dbReference type="Gene3D" id="2.60.40.1120">
    <property type="entry name" value="Carboxypeptidase-like, regulatory domain"/>
    <property type="match status" value="1"/>
</dbReference>
<dbReference type="CDD" id="cd07185">
    <property type="entry name" value="OmpA_C-like"/>
    <property type="match status" value="1"/>
</dbReference>
<dbReference type="SUPFAM" id="SSF82171">
    <property type="entry name" value="DPP6 N-terminal domain-like"/>
    <property type="match status" value="1"/>
</dbReference>
<dbReference type="InterPro" id="IPR019734">
    <property type="entry name" value="TPR_rpt"/>
</dbReference>
<dbReference type="InterPro" id="IPR011990">
    <property type="entry name" value="TPR-like_helical_dom_sf"/>
</dbReference>
<feature type="repeat" description="TPR" evidence="4">
    <location>
        <begin position="92"/>
        <end position="125"/>
    </location>
</feature>
<gene>
    <name evidence="7" type="ORF">LV89_00696</name>
</gene>
<dbReference type="PANTHER" id="PTHR30329:SF21">
    <property type="entry name" value="LIPOPROTEIN YIAD-RELATED"/>
    <property type="match status" value="1"/>
</dbReference>
<dbReference type="Gene3D" id="3.30.1330.60">
    <property type="entry name" value="OmpA-like domain"/>
    <property type="match status" value="1"/>
</dbReference>
<dbReference type="InterPro" id="IPR011042">
    <property type="entry name" value="6-blade_b-propeller_TolB-like"/>
</dbReference>
<dbReference type="Proteomes" id="UP000245489">
    <property type="component" value="Unassembled WGS sequence"/>
</dbReference>
<dbReference type="InterPro" id="IPR050330">
    <property type="entry name" value="Bact_OuterMem_StrucFunc"/>
</dbReference>
<dbReference type="Pfam" id="PF13181">
    <property type="entry name" value="TPR_8"/>
    <property type="match status" value="2"/>
</dbReference>
<dbReference type="PRINTS" id="PR01021">
    <property type="entry name" value="OMPADOMAIN"/>
</dbReference>
<comment type="caution">
    <text evidence="7">The sequence shown here is derived from an EMBL/GenBank/DDBJ whole genome shotgun (WGS) entry which is preliminary data.</text>
</comment>
<dbReference type="PROSITE" id="PS01068">
    <property type="entry name" value="OMPA_1"/>
    <property type="match status" value="1"/>
</dbReference>
<comment type="subcellular location">
    <subcellularLocation>
        <location evidence="1">Cell outer membrane</location>
    </subcellularLocation>
</comment>
<organism evidence="7 8">
    <name type="scientific">Arcicella aurantiaca</name>
    <dbReference type="NCBI Taxonomy" id="591202"/>
    <lineage>
        <taxon>Bacteria</taxon>
        <taxon>Pseudomonadati</taxon>
        <taxon>Bacteroidota</taxon>
        <taxon>Cytophagia</taxon>
        <taxon>Cytophagales</taxon>
        <taxon>Flectobacillaceae</taxon>
        <taxon>Arcicella</taxon>
    </lineage>
</organism>